<evidence type="ECO:0000313" key="3">
    <source>
        <dbReference type="Proteomes" id="UP001501195"/>
    </source>
</evidence>
<keyword evidence="3" id="KW-1185">Reference proteome</keyword>
<dbReference type="PANTHER" id="PTHR11803:SF39">
    <property type="entry name" value="2-IMINOBUTANOATE_2-IMINOPROPANOATE DEAMINASE"/>
    <property type="match status" value="1"/>
</dbReference>
<dbReference type="CDD" id="cd00448">
    <property type="entry name" value="YjgF_YER057c_UK114_family"/>
    <property type="match status" value="1"/>
</dbReference>
<gene>
    <name evidence="2" type="ORF">GCM10023225_04640</name>
</gene>
<dbReference type="Proteomes" id="UP001501195">
    <property type="component" value="Unassembled WGS sequence"/>
</dbReference>
<dbReference type="EMBL" id="BAABIL010000053">
    <property type="protein sequence ID" value="GAA4964634.1"/>
    <property type="molecule type" value="Genomic_DNA"/>
</dbReference>
<evidence type="ECO:0000256" key="1">
    <source>
        <dbReference type="SAM" id="MobiDB-lite"/>
    </source>
</evidence>
<proteinExistence type="predicted"/>
<evidence type="ECO:0008006" key="4">
    <source>
        <dbReference type="Google" id="ProtNLM"/>
    </source>
</evidence>
<dbReference type="SUPFAM" id="SSF55298">
    <property type="entry name" value="YjgF-like"/>
    <property type="match status" value="1"/>
</dbReference>
<organism evidence="2 3">
    <name type="scientific">Kineococcus glutinatus</name>
    <dbReference type="NCBI Taxonomy" id="1070872"/>
    <lineage>
        <taxon>Bacteria</taxon>
        <taxon>Bacillati</taxon>
        <taxon>Actinomycetota</taxon>
        <taxon>Actinomycetes</taxon>
        <taxon>Kineosporiales</taxon>
        <taxon>Kineosporiaceae</taxon>
        <taxon>Kineococcus</taxon>
    </lineage>
</organism>
<dbReference type="InterPro" id="IPR035959">
    <property type="entry name" value="RutC-like_sf"/>
</dbReference>
<sequence length="175" mass="18153">MVAVTGTLGVPAAGGRPATEDDVDETVDEVLGEEAGRVAAARAGTRRETFVFAPEQGVPPQVGPSAHATRWGDLVFCTGQLPTDPITGELVPGGVLEQAEQVRRNVAAVLGALGLTWDDALVVRVHLADLATCEAFDEAYRAWFRGPLPARSCVGVSALALGAALEVEVVAAARR</sequence>
<dbReference type="PANTHER" id="PTHR11803">
    <property type="entry name" value="2-IMINOBUTANOATE/2-IMINOPROPANOATE DEAMINASE RIDA"/>
    <property type="match status" value="1"/>
</dbReference>
<dbReference type="Pfam" id="PF01042">
    <property type="entry name" value="Ribonuc_L-PSP"/>
    <property type="match status" value="1"/>
</dbReference>
<evidence type="ECO:0000313" key="2">
    <source>
        <dbReference type="EMBL" id="GAA4964634.1"/>
    </source>
</evidence>
<name>A0ABP9H9B7_9ACTN</name>
<dbReference type="InterPro" id="IPR006175">
    <property type="entry name" value="YjgF/YER057c/UK114"/>
</dbReference>
<comment type="caution">
    <text evidence="2">The sequence shown here is derived from an EMBL/GenBank/DDBJ whole genome shotgun (WGS) entry which is preliminary data.</text>
</comment>
<feature type="region of interest" description="Disordered" evidence="1">
    <location>
        <begin position="1"/>
        <end position="24"/>
    </location>
</feature>
<protein>
    <recommendedName>
        <fullName evidence="4">Enamine deaminase RidA (YjgF/YER057c/UK114 family)</fullName>
    </recommendedName>
</protein>
<dbReference type="Gene3D" id="3.30.1330.40">
    <property type="entry name" value="RutC-like"/>
    <property type="match status" value="1"/>
</dbReference>
<accession>A0ABP9H9B7</accession>
<reference evidence="3" key="1">
    <citation type="journal article" date="2019" name="Int. J. Syst. Evol. Microbiol.">
        <title>The Global Catalogue of Microorganisms (GCM) 10K type strain sequencing project: providing services to taxonomists for standard genome sequencing and annotation.</title>
        <authorList>
            <consortium name="The Broad Institute Genomics Platform"/>
            <consortium name="The Broad Institute Genome Sequencing Center for Infectious Disease"/>
            <person name="Wu L."/>
            <person name="Ma J."/>
        </authorList>
    </citation>
    <scope>NUCLEOTIDE SEQUENCE [LARGE SCALE GENOMIC DNA]</scope>
    <source>
        <strain evidence="3">JCM 18126</strain>
    </source>
</reference>